<organism evidence="1">
    <name type="scientific">marine sediment metagenome</name>
    <dbReference type="NCBI Taxonomy" id="412755"/>
    <lineage>
        <taxon>unclassified sequences</taxon>
        <taxon>metagenomes</taxon>
        <taxon>ecological metagenomes</taxon>
    </lineage>
</organism>
<accession>A0A0F9W7W5</accession>
<sequence>MSVGNVMSAAARALCIATTGTLSGGQASAGVLDSFIDQSALYMTANKQPVQTCLKSPHIKTDISLLSPQITKQKPQNPNGHHPATGELQGLAHMLYGFELSFSLERISSSEGYCVRIAQITVHSGQQTPEIWILPRLSEGSCMYNTTYEHEMQHVQNYHDHLARFEKAILEELPIILKGQAYYQISSIGESKRAEKMLQDEALAAVAKLHDRSYEKSSLKDQIMDSPSEYRRLSQVCATR</sequence>
<comment type="caution">
    <text evidence="1">The sequence shown here is derived from an EMBL/GenBank/DDBJ whole genome shotgun (WGS) entry which is preliminary data.</text>
</comment>
<protein>
    <submittedName>
        <fullName evidence="1">Uncharacterized protein</fullName>
    </submittedName>
</protein>
<proteinExistence type="predicted"/>
<dbReference type="EMBL" id="LAZR01000009">
    <property type="protein sequence ID" value="KKO08368.1"/>
    <property type="molecule type" value="Genomic_DNA"/>
</dbReference>
<dbReference type="AlphaFoldDB" id="A0A0F9W7W5"/>
<evidence type="ECO:0000313" key="1">
    <source>
        <dbReference type="EMBL" id="KKO08368.1"/>
    </source>
</evidence>
<reference evidence="1" key="1">
    <citation type="journal article" date="2015" name="Nature">
        <title>Complex archaea that bridge the gap between prokaryotes and eukaryotes.</title>
        <authorList>
            <person name="Spang A."/>
            <person name="Saw J.H."/>
            <person name="Jorgensen S.L."/>
            <person name="Zaremba-Niedzwiedzka K."/>
            <person name="Martijn J."/>
            <person name="Lind A.E."/>
            <person name="van Eijk R."/>
            <person name="Schleper C."/>
            <person name="Guy L."/>
            <person name="Ettema T.J."/>
        </authorList>
    </citation>
    <scope>NUCLEOTIDE SEQUENCE</scope>
</reference>
<name>A0A0F9W7W5_9ZZZZ</name>
<gene>
    <name evidence="1" type="ORF">LCGC14_0043060</name>
</gene>